<dbReference type="PROSITE" id="PS50102">
    <property type="entry name" value="RRM"/>
    <property type="match status" value="1"/>
</dbReference>
<keyword evidence="8" id="KW-1185">Reference proteome</keyword>
<comment type="caution">
    <text evidence="7">The sequence shown here is derived from an EMBL/GenBank/DDBJ whole genome shotgun (WGS) entry which is preliminary data.</text>
</comment>
<dbReference type="InterPro" id="IPR000504">
    <property type="entry name" value="RRM_dom"/>
</dbReference>
<dbReference type="CDD" id="cd12307">
    <property type="entry name" value="RRM_NIFK_like"/>
    <property type="match status" value="1"/>
</dbReference>
<feature type="compositionally biased region" description="Acidic residues" evidence="5">
    <location>
        <begin position="146"/>
        <end position="177"/>
    </location>
</feature>
<dbReference type="SMART" id="SM00360">
    <property type="entry name" value="RRM"/>
    <property type="match status" value="1"/>
</dbReference>
<accession>A0A9W8A7J6</accession>
<feature type="compositionally biased region" description="Low complexity" evidence="5">
    <location>
        <begin position="55"/>
        <end position="71"/>
    </location>
</feature>
<keyword evidence="2 4" id="KW-0694">RNA-binding</keyword>
<evidence type="ECO:0000256" key="2">
    <source>
        <dbReference type="ARBA" id="ARBA00022884"/>
    </source>
</evidence>
<feature type="region of interest" description="Disordered" evidence="5">
    <location>
        <begin position="55"/>
        <end position="187"/>
    </location>
</feature>
<protein>
    <submittedName>
        <fullName evidence="7">Nucleolar protein</fullName>
    </submittedName>
</protein>
<dbReference type="AlphaFoldDB" id="A0A9W8A7J6"/>
<dbReference type="Proteomes" id="UP001150569">
    <property type="component" value="Unassembled WGS sequence"/>
</dbReference>
<keyword evidence="3" id="KW-0539">Nucleus</keyword>
<comment type="subcellular location">
    <subcellularLocation>
        <location evidence="1">Nucleus</location>
        <location evidence="1">Nucleolus</location>
    </subcellularLocation>
</comment>
<dbReference type="SUPFAM" id="SSF54928">
    <property type="entry name" value="RNA-binding domain, RBD"/>
    <property type="match status" value="1"/>
</dbReference>
<dbReference type="Pfam" id="PF00076">
    <property type="entry name" value="RRM_1"/>
    <property type="match status" value="1"/>
</dbReference>
<gene>
    <name evidence="7" type="primary">NOP15_1</name>
    <name evidence="7" type="ORF">IWQ60_004776</name>
</gene>
<dbReference type="GO" id="GO:0003723">
    <property type="term" value="F:RNA binding"/>
    <property type="evidence" value="ECO:0007669"/>
    <property type="project" value="UniProtKB-UniRule"/>
</dbReference>
<dbReference type="GO" id="GO:0005730">
    <property type="term" value="C:nucleolus"/>
    <property type="evidence" value="ECO:0007669"/>
    <property type="project" value="UniProtKB-SubCell"/>
</dbReference>
<dbReference type="OrthoDB" id="21467at2759"/>
<dbReference type="InterPro" id="IPR035979">
    <property type="entry name" value="RBD_domain_sf"/>
</dbReference>
<organism evidence="7 8">
    <name type="scientific">Tieghemiomyces parasiticus</name>
    <dbReference type="NCBI Taxonomy" id="78921"/>
    <lineage>
        <taxon>Eukaryota</taxon>
        <taxon>Fungi</taxon>
        <taxon>Fungi incertae sedis</taxon>
        <taxon>Zoopagomycota</taxon>
        <taxon>Kickxellomycotina</taxon>
        <taxon>Dimargaritomycetes</taxon>
        <taxon>Dimargaritales</taxon>
        <taxon>Dimargaritaceae</taxon>
        <taxon>Tieghemiomyces</taxon>
    </lineage>
</organism>
<evidence type="ECO:0000256" key="4">
    <source>
        <dbReference type="PROSITE-ProRule" id="PRU00176"/>
    </source>
</evidence>
<feature type="domain" description="RRM" evidence="6">
    <location>
        <begin position="253"/>
        <end position="332"/>
    </location>
</feature>
<dbReference type="EMBL" id="JANBPT010000239">
    <property type="protein sequence ID" value="KAJ1925101.1"/>
    <property type="molecule type" value="Genomic_DNA"/>
</dbReference>
<evidence type="ECO:0000259" key="6">
    <source>
        <dbReference type="PROSITE" id="PS50102"/>
    </source>
</evidence>
<dbReference type="InterPro" id="IPR012677">
    <property type="entry name" value="Nucleotide-bd_a/b_plait_sf"/>
</dbReference>
<dbReference type="PANTHER" id="PTHR46754">
    <property type="entry name" value="MKI67 FHA DOMAIN-INTERACTING NUCLEOLAR PHOSPHOPROTEIN"/>
    <property type="match status" value="1"/>
</dbReference>
<evidence type="ECO:0000256" key="5">
    <source>
        <dbReference type="SAM" id="MobiDB-lite"/>
    </source>
</evidence>
<evidence type="ECO:0000256" key="3">
    <source>
        <dbReference type="ARBA" id="ARBA00023242"/>
    </source>
</evidence>
<evidence type="ECO:0000256" key="1">
    <source>
        <dbReference type="ARBA" id="ARBA00004604"/>
    </source>
</evidence>
<sequence length="384" mass="42151">MPPAKRKASKAATSELGISAPAAKTAKLSKLIKKVKASQSKVTISEPQVEAEITTTTTETQVTTAVAAPAGKKGKRKRKHKQPAEPTEEELKVQAAQAAILQQFKEEASSSDSSDEEGKDQFASQAPVISFEDDSEAEFDAQVAEVEAEAGAEVDSDTEAMATPDDDGDDEDQDQATEDSTAAQNKLDSRLGDYVDIVEDFDLDEALKKLPAPPLSKAAAARKAARADRPTYRLRRLLGGGEAGRPYFSDEGAILHVKHLPRKFQEPELRKYFSQFGHLGRVRLARHPLTAASRHFGYVEFYSPEAARIAAETMNGYIMDQFHTLACDLMAPETVHPRTMITNYRLARTNERAHELKNKLGANYQSALNKVRNSKRARKAKQAQ</sequence>
<feature type="compositionally biased region" description="Basic residues" evidence="5">
    <location>
        <begin position="72"/>
        <end position="81"/>
    </location>
</feature>
<evidence type="ECO:0000313" key="7">
    <source>
        <dbReference type="EMBL" id="KAJ1925101.1"/>
    </source>
</evidence>
<evidence type="ECO:0000313" key="8">
    <source>
        <dbReference type="Proteomes" id="UP001150569"/>
    </source>
</evidence>
<name>A0A9W8A7J6_9FUNG</name>
<reference evidence="7" key="1">
    <citation type="submission" date="2022-07" db="EMBL/GenBank/DDBJ databases">
        <title>Phylogenomic reconstructions and comparative analyses of Kickxellomycotina fungi.</title>
        <authorList>
            <person name="Reynolds N.K."/>
            <person name="Stajich J.E."/>
            <person name="Barry K."/>
            <person name="Grigoriev I.V."/>
            <person name="Crous P."/>
            <person name="Smith M.E."/>
        </authorList>
    </citation>
    <scope>NUCLEOTIDE SEQUENCE</scope>
    <source>
        <strain evidence="7">RSA 861</strain>
    </source>
</reference>
<proteinExistence type="predicted"/>
<dbReference type="Gene3D" id="3.30.70.330">
    <property type="match status" value="1"/>
</dbReference>